<dbReference type="EMBL" id="JAFBBZ010000001">
    <property type="protein sequence ID" value="MBM7506540.1"/>
    <property type="molecule type" value="Genomic_DNA"/>
</dbReference>
<comment type="caution">
    <text evidence="4">The sequence shown here is derived from an EMBL/GenBank/DDBJ whole genome shotgun (WGS) entry which is preliminary data.</text>
</comment>
<dbReference type="Gene3D" id="3.30.2400.10">
    <property type="entry name" value="Major capsid protein gp5"/>
    <property type="match status" value="1"/>
</dbReference>
<proteinExistence type="predicted"/>
<feature type="region of interest" description="Disordered" evidence="2">
    <location>
        <begin position="93"/>
        <end position="117"/>
    </location>
</feature>
<sequence>MQRSLTHCYAERMLRSARYRSTIMNLKEKRAALLSQARGIVDEAKADSRDLTPSQTAEVEGLFKQIEDTDAQIAKAEKSAELVAQLTASGVVDPTQGIPPEPSFDPPAKGTVPARSGGSTWAKSVTVGLAKSAHGMGVKALLTGEITTPPAVTVSPLPAVPTRLLDLVPREGLDQHTFEYLRQVVATNNADVVADNATKPTSVYTFESVEDRARVIAHLSEPFPIRYASDHASVLQVLESQMETGIFEVIERLIVSGTGLGEEWTGILNTSGVEQVAFNTDPLVTLRKARTVQELKGEAITGVAMHPSDIEALDLMREDGATGGFLFTDAVGERIFGPGVRGVPSVAVPVGTAIVGNWSQTRLRIREAAHTLAATQAGDLFDKNQMKLRSEGRFGFQFFRPASMAVVDLTAA</sequence>
<organism evidence="4 5">
    <name type="scientific">Nocardioides salarius</name>
    <dbReference type="NCBI Taxonomy" id="374513"/>
    <lineage>
        <taxon>Bacteria</taxon>
        <taxon>Bacillati</taxon>
        <taxon>Actinomycetota</taxon>
        <taxon>Actinomycetes</taxon>
        <taxon>Propionibacteriales</taxon>
        <taxon>Nocardioidaceae</taxon>
        <taxon>Nocardioides</taxon>
    </lineage>
</organism>
<dbReference type="RefSeq" id="WP_204797122.1">
    <property type="nucleotide sequence ID" value="NZ_JAFBBZ010000001.1"/>
</dbReference>
<dbReference type="Proteomes" id="UP000732378">
    <property type="component" value="Unassembled WGS sequence"/>
</dbReference>
<keyword evidence="5" id="KW-1185">Reference proteome</keyword>
<protein>
    <submittedName>
        <fullName evidence="4">HK97 family phage major capsid protein</fullName>
    </submittedName>
</protein>
<dbReference type="Pfam" id="PF05065">
    <property type="entry name" value="Phage_capsid"/>
    <property type="match status" value="1"/>
</dbReference>
<gene>
    <name evidence="4" type="ORF">JOE61_000354</name>
</gene>
<dbReference type="SUPFAM" id="SSF56563">
    <property type="entry name" value="Major capsid protein gp5"/>
    <property type="match status" value="1"/>
</dbReference>
<evidence type="ECO:0000313" key="5">
    <source>
        <dbReference type="Proteomes" id="UP000732378"/>
    </source>
</evidence>
<evidence type="ECO:0000259" key="3">
    <source>
        <dbReference type="Pfam" id="PF05065"/>
    </source>
</evidence>
<comment type="subcellular location">
    <subcellularLocation>
        <location evidence="1">Virion</location>
    </subcellularLocation>
</comment>
<dbReference type="NCBIfam" id="TIGR01554">
    <property type="entry name" value="major_cap_HK97"/>
    <property type="match status" value="1"/>
</dbReference>
<name>A0ABS2M5U6_9ACTN</name>
<dbReference type="InterPro" id="IPR024455">
    <property type="entry name" value="Phage_capsid"/>
</dbReference>
<dbReference type="Gene3D" id="3.30.2320.10">
    <property type="entry name" value="hypothetical protein PF0899 domain"/>
    <property type="match status" value="1"/>
</dbReference>
<evidence type="ECO:0000256" key="1">
    <source>
        <dbReference type="ARBA" id="ARBA00004328"/>
    </source>
</evidence>
<evidence type="ECO:0000256" key="2">
    <source>
        <dbReference type="SAM" id="MobiDB-lite"/>
    </source>
</evidence>
<evidence type="ECO:0000313" key="4">
    <source>
        <dbReference type="EMBL" id="MBM7506540.1"/>
    </source>
</evidence>
<feature type="domain" description="Phage capsid-like C-terminal" evidence="3">
    <location>
        <begin position="179"/>
        <end position="407"/>
    </location>
</feature>
<reference evidence="4 5" key="1">
    <citation type="submission" date="2021-01" db="EMBL/GenBank/DDBJ databases">
        <title>Sequencing the genomes of 1000 actinobacteria strains.</title>
        <authorList>
            <person name="Klenk H.-P."/>
        </authorList>
    </citation>
    <scope>NUCLEOTIDE SEQUENCE [LARGE SCALE GENOMIC DNA]</scope>
    <source>
        <strain evidence="4 5">DSM 18239</strain>
    </source>
</reference>
<accession>A0ABS2M5U6</accession>
<dbReference type="InterPro" id="IPR054612">
    <property type="entry name" value="Phage_capsid-like_C"/>
</dbReference>